<dbReference type="GO" id="GO:0030041">
    <property type="term" value="P:actin filament polymerization"/>
    <property type="evidence" value="ECO:0007669"/>
    <property type="project" value="TreeGrafter"/>
</dbReference>
<dbReference type="PROSITE" id="PS00018">
    <property type="entry name" value="EF_HAND_1"/>
    <property type="match status" value="1"/>
</dbReference>
<dbReference type="AlphaFoldDB" id="A0A485LKK2"/>
<dbReference type="PANTHER" id="PTHR45691:SF6">
    <property type="entry name" value="PROTEIN DIAPHANOUS"/>
    <property type="match status" value="1"/>
</dbReference>
<dbReference type="PANTHER" id="PTHR45691">
    <property type="entry name" value="PROTEIN DIAPHANOUS"/>
    <property type="match status" value="1"/>
</dbReference>
<feature type="region of interest" description="Disordered" evidence="2">
    <location>
        <begin position="243"/>
        <end position="270"/>
    </location>
</feature>
<feature type="region of interest" description="Disordered" evidence="2">
    <location>
        <begin position="722"/>
        <end position="757"/>
    </location>
</feature>
<dbReference type="EMBL" id="CAADRA010006938">
    <property type="protein sequence ID" value="VFT97478.1"/>
    <property type="molecule type" value="Genomic_DNA"/>
</dbReference>
<reference evidence="4" key="2">
    <citation type="submission" date="2019-06" db="EMBL/GenBank/DDBJ databases">
        <title>Genomics analysis of Aphanomyces spp. identifies a new class of oomycete effector associated with host adaptation.</title>
        <authorList>
            <person name="Gaulin E."/>
        </authorList>
    </citation>
    <scope>NUCLEOTIDE SEQUENCE</scope>
    <source>
        <strain evidence="4">CBS 578.67</strain>
    </source>
</reference>
<dbReference type="GO" id="GO:0005884">
    <property type="term" value="C:actin filament"/>
    <property type="evidence" value="ECO:0007669"/>
    <property type="project" value="TreeGrafter"/>
</dbReference>
<dbReference type="EMBL" id="VJMH01006912">
    <property type="protein sequence ID" value="KAF0687462.1"/>
    <property type="molecule type" value="Genomic_DNA"/>
</dbReference>
<organism evidence="5 6">
    <name type="scientific">Aphanomyces stellatus</name>
    <dbReference type="NCBI Taxonomy" id="120398"/>
    <lineage>
        <taxon>Eukaryota</taxon>
        <taxon>Sar</taxon>
        <taxon>Stramenopiles</taxon>
        <taxon>Oomycota</taxon>
        <taxon>Saprolegniomycetes</taxon>
        <taxon>Saprolegniales</taxon>
        <taxon>Verrucalvaceae</taxon>
        <taxon>Aphanomyces</taxon>
    </lineage>
</organism>
<dbReference type="OrthoDB" id="168431at2759"/>
<keyword evidence="6" id="KW-1185">Reference proteome</keyword>
<reference evidence="5 6" key="1">
    <citation type="submission" date="2019-03" db="EMBL/GenBank/DDBJ databases">
        <authorList>
            <person name="Gaulin E."/>
            <person name="Dumas B."/>
        </authorList>
    </citation>
    <scope>NUCLEOTIDE SEQUENCE [LARGE SCALE GENOMIC DNA]</scope>
    <source>
        <strain evidence="5">CBS 568.67</strain>
    </source>
</reference>
<sequence>MGMLDLDSEYALLRATSDRAWEIEKRLGMSITLVPNDRDPKDWRVDEISRNVATRIAHVATWMKDPKERSKRILAAEAKRMETLMEQEAAEHLPPRIAALAKPKRSELGTKVTKVTKSPPRPTPKRDDKADTANRKAWTRPKDTAPPPVDIAVPWESPRPKAKPLPSKTTQLLVSLNIDDNKVATATSPTHEHVASPPPTPTTSQPPEQAMISPAHDNPPLATAISAASHAKAHEFEMPKTPLGSESAAQFRPPPQPKPAVPPSSIGPQVLSSRRTMPSASFGYGPDMSMWSLPFLRRLFNDLDGDRDGMLTKMEVSVALHRVHVYVPPSRIAHFFNQVAALTQSGLSLIDFGQFTAFVLAARDAKYEPPTTSRRPPPPPPPPAQDAVAPLVLQDDMDHPPLHLEKILPEHVATRVMARLAATDERKLRPLSPELVRQVTRDLLVQHLGKSIEDESGIGGMGVQLDAPTPTTVVDESPWPGEVELLMLVKAFLLQHLQETTVDSEPVVLEPPVQEVEEVVVEQSPTIACSVIQESQAPLPPMEPVEPTKAVTTAEQATDTIDLEPNEVAHEALPTKLNVADLPGKTLLGKLLHCDSLADGKVHVEQVVSTSLVTTLRRMRTRRLNDAAMNKKRALSPPPPPPPPAPPVSPTFARKQGPPPPPPGSPPSFTNRYSKPQPSIGSTTAMASEPPLTTHLYNLAPPPRHPADTLYASVVSSKSSSDVALSSYEPSLDKDDLLSEGEILDPDTFSDGEVEGPSRHTFYHLHRLAFQKEANMVASTSMEEGELETLFVATESVSSSTGSIESGQVVDDT</sequence>
<evidence type="ECO:0000256" key="1">
    <source>
        <dbReference type="ARBA" id="ARBA00022837"/>
    </source>
</evidence>
<dbReference type="GO" id="GO:0005509">
    <property type="term" value="F:calcium ion binding"/>
    <property type="evidence" value="ECO:0007669"/>
    <property type="project" value="InterPro"/>
</dbReference>
<protein>
    <submittedName>
        <fullName evidence="5">Aste57867_20799 protein</fullName>
    </submittedName>
</protein>
<dbReference type="InterPro" id="IPR018247">
    <property type="entry name" value="EF_Hand_1_Ca_BS"/>
</dbReference>
<feature type="region of interest" description="Disordered" evidence="2">
    <location>
        <begin position="367"/>
        <end position="387"/>
    </location>
</feature>
<evidence type="ECO:0000259" key="3">
    <source>
        <dbReference type="PROSITE" id="PS50222"/>
    </source>
</evidence>
<feature type="compositionally biased region" description="Pro residues" evidence="2">
    <location>
        <begin position="252"/>
        <end position="262"/>
    </location>
</feature>
<dbReference type="InterPro" id="IPR011992">
    <property type="entry name" value="EF-hand-dom_pair"/>
</dbReference>
<evidence type="ECO:0000313" key="4">
    <source>
        <dbReference type="EMBL" id="KAF0687462.1"/>
    </source>
</evidence>
<feature type="region of interest" description="Disordered" evidence="2">
    <location>
        <begin position="187"/>
        <end position="221"/>
    </location>
</feature>
<feature type="region of interest" description="Disordered" evidence="2">
    <location>
        <begin position="630"/>
        <end position="688"/>
    </location>
</feature>
<feature type="domain" description="EF-hand" evidence="3">
    <location>
        <begin position="291"/>
        <end position="326"/>
    </location>
</feature>
<feature type="compositionally biased region" description="Basic and acidic residues" evidence="2">
    <location>
        <begin position="124"/>
        <end position="134"/>
    </location>
</feature>
<feature type="compositionally biased region" description="Acidic residues" evidence="2">
    <location>
        <begin position="738"/>
        <end position="754"/>
    </location>
</feature>
<name>A0A485LKK2_9STRA</name>
<accession>A0A485LKK2</accession>
<gene>
    <name evidence="5" type="primary">Aste57867_20799</name>
    <name evidence="4" type="ORF">As57867_020731</name>
    <name evidence="5" type="ORF">ASTE57867_20799</name>
</gene>
<feature type="compositionally biased region" description="Pro residues" evidence="2">
    <location>
        <begin position="375"/>
        <end position="384"/>
    </location>
</feature>
<keyword evidence="1" id="KW-0106">Calcium</keyword>
<evidence type="ECO:0000256" key="2">
    <source>
        <dbReference type="SAM" id="MobiDB-lite"/>
    </source>
</evidence>
<feature type="region of interest" description="Disordered" evidence="2">
    <location>
        <begin position="104"/>
        <end position="167"/>
    </location>
</feature>
<evidence type="ECO:0000313" key="6">
    <source>
        <dbReference type="Proteomes" id="UP000332933"/>
    </source>
</evidence>
<proteinExistence type="predicted"/>
<feature type="compositionally biased region" description="Pro residues" evidence="2">
    <location>
        <begin position="636"/>
        <end position="649"/>
    </location>
</feature>
<evidence type="ECO:0000313" key="5">
    <source>
        <dbReference type="EMBL" id="VFT97478.1"/>
    </source>
</evidence>
<dbReference type="Proteomes" id="UP000332933">
    <property type="component" value="Unassembled WGS sequence"/>
</dbReference>
<feature type="compositionally biased region" description="Polar residues" evidence="2">
    <location>
        <begin position="669"/>
        <end position="686"/>
    </location>
</feature>
<dbReference type="SUPFAM" id="SSF47473">
    <property type="entry name" value="EF-hand"/>
    <property type="match status" value="1"/>
</dbReference>
<dbReference type="PROSITE" id="PS50222">
    <property type="entry name" value="EF_HAND_2"/>
    <property type="match status" value="1"/>
</dbReference>
<feature type="compositionally biased region" description="Pro residues" evidence="2">
    <location>
        <begin position="657"/>
        <end position="666"/>
    </location>
</feature>
<dbReference type="InterPro" id="IPR002048">
    <property type="entry name" value="EF_hand_dom"/>
</dbReference>
<dbReference type="InterPro" id="IPR051412">
    <property type="entry name" value="Formin_Homology_Diaphanous_sf"/>
</dbReference>